<comment type="caution">
    <text evidence="1">The sequence shown here is derived from an EMBL/GenBank/DDBJ whole genome shotgun (WGS) entry which is preliminary data.</text>
</comment>
<gene>
    <name evidence="1" type="ORF">BpHYR1_002209</name>
</gene>
<protein>
    <submittedName>
        <fullName evidence="1">Uncharacterized protein</fullName>
    </submittedName>
</protein>
<evidence type="ECO:0000313" key="1">
    <source>
        <dbReference type="EMBL" id="RNA17514.1"/>
    </source>
</evidence>
<keyword evidence="2" id="KW-1185">Reference proteome</keyword>
<accession>A0A3M7R2B9</accession>
<evidence type="ECO:0000313" key="2">
    <source>
        <dbReference type="Proteomes" id="UP000276133"/>
    </source>
</evidence>
<reference evidence="1 2" key="1">
    <citation type="journal article" date="2018" name="Sci. Rep.">
        <title>Genomic signatures of local adaptation to the degree of environmental predictability in rotifers.</title>
        <authorList>
            <person name="Franch-Gras L."/>
            <person name="Hahn C."/>
            <person name="Garcia-Roger E.M."/>
            <person name="Carmona M.J."/>
            <person name="Serra M."/>
            <person name="Gomez A."/>
        </authorList>
    </citation>
    <scope>NUCLEOTIDE SEQUENCE [LARGE SCALE GENOMIC DNA]</scope>
    <source>
        <strain evidence="1">HYR1</strain>
    </source>
</reference>
<dbReference type="Proteomes" id="UP000276133">
    <property type="component" value="Unassembled WGS sequence"/>
</dbReference>
<proteinExistence type="predicted"/>
<organism evidence="1 2">
    <name type="scientific">Brachionus plicatilis</name>
    <name type="common">Marine rotifer</name>
    <name type="synonym">Brachionus muelleri</name>
    <dbReference type="NCBI Taxonomy" id="10195"/>
    <lineage>
        <taxon>Eukaryota</taxon>
        <taxon>Metazoa</taxon>
        <taxon>Spiralia</taxon>
        <taxon>Gnathifera</taxon>
        <taxon>Rotifera</taxon>
        <taxon>Eurotatoria</taxon>
        <taxon>Monogononta</taxon>
        <taxon>Pseudotrocha</taxon>
        <taxon>Ploima</taxon>
        <taxon>Brachionidae</taxon>
        <taxon>Brachionus</taxon>
    </lineage>
</organism>
<name>A0A3M7R2B9_BRAPC</name>
<sequence>MLLRAASYIAQIKKLIKIFCSICYFENFGKKADGYTMEIFSLAFKETIRPVRRENYNIS</sequence>
<dbReference type="AlphaFoldDB" id="A0A3M7R2B9"/>
<dbReference type="EMBL" id="REGN01004442">
    <property type="protein sequence ID" value="RNA17514.1"/>
    <property type="molecule type" value="Genomic_DNA"/>
</dbReference>